<comment type="caution">
    <text evidence="9">The sequence shown here is derived from an EMBL/GenBank/DDBJ whole genome shotgun (WGS) entry which is preliminary data.</text>
</comment>
<dbReference type="CDD" id="cd03215">
    <property type="entry name" value="ABC_Carb_Monos_II"/>
    <property type="match status" value="1"/>
</dbReference>
<evidence type="ECO:0000256" key="5">
    <source>
        <dbReference type="ARBA" id="ARBA00022741"/>
    </source>
</evidence>
<sequence length="523" mass="56645">MHMIDRRPEVSRTSPPPRLTATGISKRFGAVRALYEVGLTVQPGEIHALCGENGSGKSTLVKILTGTHQPDTGTVAIDGRPVQISSPQSAEANGIAIVSQELSLCPDLTVLDNIWLGSARAPLFPRKALLARDAQRALDMLGASHIGLDQRVSGLEMGQKQLVEIARMLVRDARLLILDEPTATLSDRDIHRLFAALAALRREGRSVIYITHRLAEVFELCDSVTVLRNGRLVAARPAREFDRESLVESMLGRPLADLYPSHASSHDAPALVIENLRVPGIVKAFDLEVPRRAITCIVGQIGSGAPEVVQALAGLIYNATGSVRVDGRRLSLGSPQRAAEAGIMYVSGDRAQEGVFLELPVRDNLTATRLGALSTAGLLSPFRLRRVARALAAHVGLHSSRLPSAVAQLSGGNQQKVAFGRCVDNRPNGILAMIEPTRGVDVGARADLYRMMREFCESGYAIVMTCTDLEEVLGLADYAVTMFRGAQIRRIDRAHLSIEHLLLDITHPEELPTDDVRAAHARH</sequence>
<dbReference type="InterPro" id="IPR050107">
    <property type="entry name" value="ABC_carbohydrate_import_ATPase"/>
</dbReference>
<name>A0ABT5J8X4_RHOTP</name>
<dbReference type="InterPro" id="IPR017871">
    <property type="entry name" value="ABC_transporter-like_CS"/>
</dbReference>
<dbReference type="Pfam" id="PF00005">
    <property type="entry name" value="ABC_tran"/>
    <property type="match status" value="2"/>
</dbReference>
<gene>
    <name evidence="9" type="ORF">PQJ73_09640</name>
</gene>
<reference evidence="9" key="2">
    <citation type="submission" date="2023-02" db="EMBL/GenBank/DDBJ databases">
        <authorList>
            <person name="Rayyan A."/>
            <person name="Meyer T."/>
            <person name="Kyndt J.A."/>
        </authorList>
    </citation>
    <scope>NUCLEOTIDE SEQUENCE</scope>
    <source>
        <strain evidence="9">DSM 9987</strain>
    </source>
</reference>
<reference evidence="9" key="1">
    <citation type="journal article" date="2023" name="Microbiol Resour">
        <title>Genome Sequences of Rhodoplanes serenus and Two Thermotolerant Strains, Rhodoplanes tepidamans and 'Rhodoplanes cryptolactis,' Further Refine the Genus.</title>
        <authorList>
            <person name="Rayyan A.A."/>
            <person name="Kyndt J.A."/>
        </authorList>
    </citation>
    <scope>NUCLEOTIDE SEQUENCE</scope>
    <source>
        <strain evidence="9">DSM 9987</strain>
    </source>
</reference>
<keyword evidence="2" id="KW-0813">Transport</keyword>
<dbReference type="PANTHER" id="PTHR43790:SF9">
    <property type="entry name" value="GALACTOFURANOSE TRANSPORTER ATP-BINDING PROTEIN YTFR"/>
    <property type="match status" value="1"/>
</dbReference>
<proteinExistence type="inferred from homology"/>
<keyword evidence="5" id="KW-0547">Nucleotide-binding</keyword>
<dbReference type="PANTHER" id="PTHR43790">
    <property type="entry name" value="CARBOHYDRATE TRANSPORT ATP-BINDING PROTEIN MG119-RELATED"/>
    <property type="match status" value="1"/>
</dbReference>
<dbReference type="SMART" id="SM00382">
    <property type="entry name" value="AAA"/>
    <property type="match status" value="2"/>
</dbReference>
<evidence type="ECO:0000256" key="6">
    <source>
        <dbReference type="ARBA" id="ARBA00022840"/>
    </source>
</evidence>
<evidence type="ECO:0000313" key="9">
    <source>
        <dbReference type="EMBL" id="MDC7785943.1"/>
    </source>
</evidence>
<dbReference type="RefSeq" id="WP_272776786.1">
    <property type="nucleotide sequence ID" value="NZ_JAQQLI010000011.1"/>
</dbReference>
<dbReference type="PROSITE" id="PS50893">
    <property type="entry name" value="ABC_TRANSPORTER_2"/>
    <property type="match status" value="2"/>
</dbReference>
<evidence type="ECO:0000256" key="4">
    <source>
        <dbReference type="ARBA" id="ARBA00022737"/>
    </source>
</evidence>
<dbReference type="EMBL" id="JAQQLI010000011">
    <property type="protein sequence ID" value="MDC7785943.1"/>
    <property type="molecule type" value="Genomic_DNA"/>
</dbReference>
<feature type="domain" description="ABC transporter" evidence="8">
    <location>
        <begin position="253"/>
        <end position="509"/>
    </location>
</feature>
<keyword evidence="6 9" id="KW-0067">ATP-binding</keyword>
<comment type="similarity">
    <text evidence="1">Belongs to the ABC transporter superfamily.</text>
</comment>
<evidence type="ECO:0000256" key="7">
    <source>
        <dbReference type="SAM" id="MobiDB-lite"/>
    </source>
</evidence>
<organism evidence="9 10">
    <name type="scientific">Rhodoplanes tepidamans</name>
    <name type="common">Rhodoplanes cryptolactis</name>
    <dbReference type="NCBI Taxonomy" id="200616"/>
    <lineage>
        <taxon>Bacteria</taxon>
        <taxon>Pseudomonadati</taxon>
        <taxon>Pseudomonadota</taxon>
        <taxon>Alphaproteobacteria</taxon>
        <taxon>Hyphomicrobiales</taxon>
        <taxon>Nitrobacteraceae</taxon>
        <taxon>Rhodoplanes</taxon>
    </lineage>
</organism>
<dbReference type="PROSITE" id="PS00211">
    <property type="entry name" value="ABC_TRANSPORTER_1"/>
    <property type="match status" value="1"/>
</dbReference>
<evidence type="ECO:0000256" key="1">
    <source>
        <dbReference type="ARBA" id="ARBA00005417"/>
    </source>
</evidence>
<evidence type="ECO:0000256" key="3">
    <source>
        <dbReference type="ARBA" id="ARBA00022597"/>
    </source>
</evidence>
<dbReference type="SUPFAM" id="SSF52540">
    <property type="entry name" value="P-loop containing nucleoside triphosphate hydrolases"/>
    <property type="match status" value="2"/>
</dbReference>
<evidence type="ECO:0000313" key="10">
    <source>
        <dbReference type="Proteomes" id="UP001165652"/>
    </source>
</evidence>
<feature type="compositionally biased region" description="Basic and acidic residues" evidence="7">
    <location>
        <begin position="1"/>
        <end position="10"/>
    </location>
</feature>
<feature type="domain" description="ABC transporter" evidence="8">
    <location>
        <begin position="19"/>
        <end position="254"/>
    </location>
</feature>
<accession>A0ABT5J8X4</accession>
<dbReference type="InterPro" id="IPR003593">
    <property type="entry name" value="AAA+_ATPase"/>
</dbReference>
<dbReference type="CDD" id="cd03216">
    <property type="entry name" value="ABC_Carb_Monos_I"/>
    <property type="match status" value="1"/>
</dbReference>
<protein>
    <submittedName>
        <fullName evidence="9">Sugar ABC transporter ATP-binding protein</fullName>
    </submittedName>
</protein>
<dbReference type="Gene3D" id="3.40.50.300">
    <property type="entry name" value="P-loop containing nucleotide triphosphate hydrolases"/>
    <property type="match status" value="2"/>
</dbReference>
<dbReference type="GO" id="GO:0005524">
    <property type="term" value="F:ATP binding"/>
    <property type="evidence" value="ECO:0007669"/>
    <property type="project" value="UniProtKB-KW"/>
</dbReference>
<evidence type="ECO:0000259" key="8">
    <source>
        <dbReference type="PROSITE" id="PS50893"/>
    </source>
</evidence>
<dbReference type="InterPro" id="IPR003439">
    <property type="entry name" value="ABC_transporter-like_ATP-bd"/>
</dbReference>
<dbReference type="InterPro" id="IPR027417">
    <property type="entry name" value="P-loop_NTPase"/>
</dbReference>
<feature type="region of interest" description="Disordered" evidence="7">
    <location>
        <begin position="1"/>
        <end position="22"/>
    </location>
</feature>
<keyword evidence="10" id="KW-1185">Reference proteome</keyword>
<keyword evidence="4" id="KW-0677">Repeat</keyword>
<keyword evidence="3" id="KW-0762">Sugar transport</keyword>
<evidence type="ECO:0000256" key="2">
    <source>
        <dbReference type="ARBA" id="ARBA00022448"/>
    </source>
</evidence>
<dbReference type="Proteomes" id="UP001165652">
    <property type="component" value="Unassembled WGS sequence"/>
</dbReference>